<keyword evidence="1" id="KW-0472">Membrane</keyword>
<keyword evidence="1" id="KW-1133">Transmembrane helix</keyword>
<proteinExistence type="predicted"/>
<dbReference type="Proteomes" id="UP000004459">
    <property type="component" value="Unassembled WGS sequence"/>
</dbReference>
<accession>G9YTI6</accession>
<sequence length="69" mass="7555">MTQRLIRGLGFSNAGFMLILTHIAAYRAVRAEIEGKFFLPPVRTCRDMCCGGFLSGRFGSEQGLTSLLA</sequence>
<evidence type="ECO:0000313" key="3">
    <source>
        <dbReference type="Proteomes" id="UP000004459"/>
    </source>
</evidence>
<name>G9YTI6_FLAPL</name>
<feature type="transmembrane region" description="Helical" evidence="1">
    <location>
        <begin position="6"/>
        <end position="26"/>
    </location>
</feature>
<gene>
    <name evidence="2" type="ORF">HMPREF0372_02846</name>
</gene>
<dbReference type="PATRIC" id="fig|411475.3.peg.2465"/>
<dbReference type="HOGENOM" id="CLU_203838_0_0_9"/>
<organism evidence="2 3">
    <name type="scientific">Flavonifractor plautii ATCC 29863</name>
    <dbReference type="NCBI Taxonomy" id="411475"/>
    <lineage>
        <taxon>Bacteria</taxon>
        <taxon>Bacillati</taxon>
        <taxon>Bacillota</taxon>
        <taxon>Clostridia</taxon>
        <taxon>Eubacteriales</taxon>
        <taxon>Oscillospiraceae</taxon>
        <taxon>Flavonifractor</taxon>
    </lineage>
</organism>
<dbReference type="EMBL" id="AGCK01000233">
    <property type="protein sequence ID" value="EHM43944.1"/>
    <property type="molecule type" value="Genomic_DNA"/>
</dbReference>
<comment type="caution">
    <text evidence="2">The sequence shown here is derived from an EMBL/GenBank/DDBJ whole genome shotgun (WGS) entry which is preliminary data.</text>
</comment>
<evidence type="ECO:0000256" key="1">
    <source>
        <dbReference type="SAM" id="Phobius"/>
    </source>
</evidence>
<dbReference type="AlphaFoldDB" id="G9YTI6"/>
<protein>
    <submittedName>
        <fullName evidence="2">Uncharacterized protein</fullName>
    </submittedName>
</protein>
<keyword evidence="1" id="KW-0812">Transmembrane</keyword>
<reference evidence="2 3" key="1">
    <citation type="submission" date="2011-08" db="EMBL/GenBank/DDBJ databases">
        <authorList>
            <person name="Weinstock G."/>
            <person name="Sodergren E."/>
            <person name="Clifton S."/>
            <person name="Fulton L."/>
            <person name="Fulton B."/>
            <person name="Courtney L."/>
            <person name="Fronick C."/>
            <person name="Harrison M."/>
            <person name="Strong C."/>
            <person name="Farmer C."/>
            <person name="Delahaunty K."/>
            <person name="Markovic C."/>
            <person name="Hall O."/>
            <person name="Minx P."/>
            <person name="Tomlinson C."/>
            <person name="Mitreva M."/>
            <person name="Hou S."/>
            <person name="Chen J."/>
            <person name="Wollam A."/>
            <person name="Pepin K.H."/>
            <person name="Johnson M."/>
            <person name="Bhonagiri V."/>
            <person name="Zhang X."/>
            <person name="Suruliraj S."/>
            <person name="Warren W."/>
            <person name="Chinwalla A."/>
            <person name="Mardis E.R."/>
            <person name="Wilson R.K."/>
        </authorList>
    </citation>
    <scope>NUCLEOTIDE SEQUENCE [LARGE SCALE GENOMIC DNA]</scope>
    <source>
        <strain evidence="2 3">ATCC 29863</strain>
    </source>
</reference>
<evidence type="ECO:0000313" key="2">
    <source>
        <dbReference type="EMBL" id="EHM43944.1"/>
    </source>
</evidence>